<name>A0ABN8ZMU1_RANTA</name>
<protein>
    <submittedName>
        <fullName evidence="1">Uncharacterized protein</fullName>
    </submittedName>
</protein>
<keyword evidence="2" id="KW-1185">Reference proteome</keyword>
<dbReference type="EMBL" id="OX459940">
    <property type="protein sequence ID" value="CAI9175039.1"/>
    <property type="molecule type" value="Genomic_DNA"/>
</dbReference>
<dbReference type="Proteomes" id="UP001176941">
    <property type="component" value="Chromosome 4"/>
</dbReference>
<proteinExistence type="predicted"/>
<reference evidence="1" key="1">
    <citation type="submission" date="2023-04" db="EMBL/GenBank/DDBJ databases">
        <authorList>
            <consortium name="ELIXIR-Norway"/>
        </authorList>
    </citation>
    <scope>NUCLEOTIDE SEQUENCE [LARGE SCALE GENOMIC DNA]</scope>
</reference>
<organism evidence="1 2">
    <name type="scientific">Rangifer tarandus platyrhynchus</name>
    <name type="common">Svalbard reindeer</name>
    <dbReference type="NCBI Taxonomy" id="3082113"/>
    <lineage>
        <taxon>Eukaryota</taxon>
        <taxon>Metazoa</taxon>
        <taxon>Chordata</taxon>
        <taxon>Craniata</taxon>
        <taxon>Vertebrata</taxon>
        <taxon>Euteleostomi</taxon>
        <taxon>Mammalia</taxon>
        <taxon>Eutheria</taxon>
        <taxon>Laurasiatheria</taxon>
        <taxon>Artiodactyla</taxon>
        <taxon>Ruminantia</taxon>
        <taxon>Pecora</taxon>
        <taxon>Cervidae</taxon>
        <taxon>Odocoileinae</taxon>
        <taxon>Rangifer</taxon>
    </lineage>
</organism>
<sequence>MVVLLERGSHSGFSGGGGLAWQPEASWRQAIPSLHEAQAPPAAVHTEAGRVALHECAGWALCKRPEAIRAVALRTPGIFLNLESEPLLKSWLKPGAMRPPLPTPRDEAGLLCPHPAPRGSQPESQLRPELRAPAASALPVGASVTPCRHLLVPEISFPPRVLASWSAGSVTVHLTDVWRRQQSGRAWAPGFAGEGTKAWG</sequence>
<evidence type="ECO:0000313" key="2">
    <source>
        <dbReference type="Proteomes" id="UP001176941"/>
    </source>
</evidence>
<evidence type="ECO:0000313" key="1">
    <source>
        <dbReference type="EMBL" id="CAI9175039.1"/>
    </source>
</evidence>
<gene>
    <name evidence="1" type="ORF">MRATA1EN1_LOCUS24001</name>
</gene>
<accession>A0ABN8ZMU1</accession>